<feature type="domain" description="BT4734-like N-terminal" evidence="2">
    <location>
        <begin position="53"/>
        <end position="171"/>
    </location>
</feature>
<proteinExistence type="predicted"/>
<dbReference type="EMBL" id="VLLE01000004">
    <property type="protein sequence ID" value="TWI81143.1"/>
    <property type="molecule type" value="Genomic_DNA"/>
</dbReference>
<dbReference type="Pfam" id="PF13148">
    <property type="entry name" value="DUF3987"/>
    <property type="match status" value="1"/>
</dbReference>
<reference evidence="3 4" key="1">
    <citation type="journal article" date="2015" name="Stand. Genomic Sci.">
        <title>Genomic Encyclopedia of Bacterial and Archaeal Type Strains, Phase III: the genomes of soil and plant-associated and newly described type strains.</title>
        <authorList>
            <person name="Whitman W.B."/>
            <person name="Woyke T."/>
            <person name="Klenk H.P."/>
            <person name="Zhou Y."/>
            <person name="Lilburn T.G."/>
            <person name="Beck B.J."/>
            <person name="De Vos P."/>
            <person name="Vandamme P."/>
            <person name="Eisen J.A."/>
            <person name="Garrity G."/>
            <person name="Hugenholtz P."/>
            <person name="Kyrpides N.C."/>
        </authorList>
    </citation>
    <scope>NUCLEOTIDE SEQUENCE [LARGE SCALE GENOMIC DNA]</scope>
    <source>
        <strain evidence="3 4">CGMCC 1.7271</strain>
    </source>
</reference>
<name>A0A562SJ76_9BACT</name>
<accession>A0A562SJ76</accession>
<sequence>MASCTIFKNFTVPVEKKSLLLIGNDIASGKYKAEVEEIRALLEQGKTEEAANKKKQLLAFTPSAVFTEKRQMQFIEMYSGFVHLDFDKLTPEQLNTAFKVISEIPYTFLCFISPSGNGLKVFVEIDTDIEQHDIAYLQVQKYYEEATGLKADPSCKDITRLCFVSYHPGLYKNIYNEKFKVQVHEIITKQEVKQKQQPAAQVMRDLPDTNLNAAFLFNQQIQFTNQKASYTDGNRNNFIYLLASNCNRAGISQPDTELLCSQHFDLPEREILEAVKSAYTHHAGEFAKFAKSAKLQPAKPNTQAEDEDPLEDYLKTTPTIPDEVYEALPHILKEGSIAFSDKRKRDVFFTGAIAIISGCLPKVTGIYFQERVHPHLYTFIIAPAASGKGVLKNAKRLADKYHQQVLGASREAQKRHDAEMVDYKELQRNRKKGEPAPEKPNEPPFKIVFIPADSSHSRMIEHLQNNDGQGIICETEADTMSGAKKQDWGDYSPALRAAFHHEKITLTRKTNNEYIEINEPRLAVALSGTPAQAPKLIASAEDGLFSRFLFYAFKNEIVWQDPSPQSHTIVFNDHFEALSQSVLDMIGFLEQSPTVVQLQPEQWQVLNTTFSGILSEVTIFTSEEASGIVYRLGLIMFRLCMIFSALRKFENGEVTDTVFCTDEDFNTALAIAQTYLQHSLLMFNNLPKQNEVMSFQSGDSKRKFFEALPEEFTRKQATELGSQFKLSARSVDEILKTATGVSLTKLKAGLYRKS</sequence>
<evidence type="ECO:0000259" key="2">
    <source>
        <dbReference type="Pfam" id="PF08800"/>
    </source>
</evidence>
<protein>
    <submittedName>
        <fullName evidence="3">VirE-like protein</fullName>
    </submittedName>
</protein>
<gene>
    <name evidence="3" type="ORF">IQ13_2158</name>
</gene>
<dbReference type="RefSeq" id="WP_144886351.1">
    <property type="nucleotide sequence ID" value="NZ_VLLE01000004.1"/>
</dbReference>
<keyword evidence="4" id="KW-1185">Reference proteome</keyword>
<evidence type="ECO:0000256" key="1">
    <source>
        <dbReference type="SAM" id="MobiDB-lite"/>
    </source>
</evidence>
<dbReference type="InterPro" id="IPR014907">
    <property type="entry name" value="BT4734-like_N"/>
</dbReference>
<feature type="region of interest" description="Disordered" evidence="1">
    <location>
        <begin position="408"/>
        <end position="445"/>
    </location>
</feature>
<evidence type="ECO:0000313" key="3">
    <source>
        <dbReference type="EMBL" id="TWI81143.1"/>
    </source>
</evidence>
<dbReference type="OrthoDB" id="1522635at2"/>
<dbReference type="AlphaFoldDB" id="A0A562SJ76"/>
<evidence type="ECO:0000313" key="4">
    <source>
        <dbReference type="Proteomes" id="UP000316167"/>
    </source>
</evidence>
<comment type="caution">
    <text evidence="3">The sequence shown here is derived from an EMBL/GenBank/DDBJ whole genome shotgun (WGS) entry which is preliminary data.</text>
</comment>
<dbReference type="Proteomes" id="UP000316167">
    <property type="component" value="Unassembled WGS sequence"/>
</dbReference>
<feature type="compositionally biased region" description="Basic and acidic residues" evidence="1">
    <location>
        <begin position="411"/>
        <end position="441"/>
    </location>
</feature>
<dbReference type="InterPro" id="IPR025048">
    <property type="entry name" value="DUF3987"/>
</dbReference>
<dbReference type="Pfam" id="PF08800">
    <property type="entry name" value="BT4734-like_N"/>
    <property type="match status" value="1"/>
</dbReference>
<organism evidence="3 4">
    <name type="scientific">Lacibacter cauensis</name>
    <dbReference type="NCBI Taxonomy" id="510947"/>
    <lineage>
        <taxon>Bacteria</taxon>
        <taxon>Pseudomonadati</taxon>
        <taxon>Bacteroidota</taxon>
        <taxon>Chitinophagia</taxon>
        <taxon>Chitinophagales</taxon>
        <taxon>Chitinophagaceae</taxon>
        <taxon>Lacibacter</taxon>
    </lineage>
</organism>